<dbReference type="Gene3D" id="3.40.630.30">
    <property type="match status" value="1"/>
</dbReference>
<dbReference type="RefSeq" id="WP_113029373.1">
    <property type="nucleotide sequence ID" value="NZ_QMFB01000001.1"/>
</dbReference>
<gene>
    <name evidence="2" type="ORF">DQG23_03465</name>
</gene>
<organism evidence="2 3">
    <name type="scientific">Paenibacillus contaminans</name>
    <dbReference type="NCBI Taxonomy" id="450362"/>
    <lineage>
        <taxon>Bacteria</taxon>
        <taxon>Bacillati</taxon>
        <taxon>Bacillota</taxon>
        <taxon>Bacilli</taxon>
        <taxon>Bacillales</taxon>
        <taxon>Paenibacillaceae</taxon>
        <taxon>Paenibacillus</taxon>
    </lineage>
</organism>
<reference evidence="2 3" key="1">
    <citation type="journal article" date="2009" name="Int. J. Syst. Evol. Microbiol.">
        <title>Paenibacillus contaminans sp. nov., isolated from a contaminated laboratory plate.</title>
        <authorList>
            <person name="Chou J.H."/>
            <person name="Lee J.H."/>
            <person name="Lin M.C."/>
            <person name="Chang P.S."/>
            <person name="Arun A.B."/>
            <person name="Young C.C."/>
            <person name="Chen W.M."/>
        </authorList>
    </citation>
    <scope>NUCLEOTIDE SEQUENCE [LARGE SCALE GENOMIC DNA]</scope>
    <source>
        <strain evidence="2 3">CKOBP-6</strain>
    </source>
</reference>
<comment type="caution">
    <text evidence="2">The sequence shown here is derived from an EMBL/GenBank/DDBJ whole genome shotgun (WGS) entry which is preliminary data.</text>
</comment>
<accession>A0A329MYB0</accession>
<proteinExistence type="predicted"/>
<name>A0A329MYB0_9BACL</name>
<dbReference type="InterPro" id="IPR016181">
    <property type="entry name" value="Acyl_CoA_acyltransferase"/>
</dbReference>
<dbReference type="EMBL" id="QMFB01000001">
    <property type="protein sequence ID" value="RAV23263.1"/>
    <property type="molecule type" value="Genomic_DNA"/>
</dbReference>
<keyword evidence="3" id="KW-1185">Reference proteome</keyword>
<dbReference type="Proteomes" id="UP000250369">
    <property type="component" value="Unassembled WGS sequence"/>
</dbReference>
<evidence type="ECO:0000259" key="1">
    <source>
        <dbReference type="Pfam" id="PF13302"/>
    </source>
</evidence>
<dbReference type="Pfam" id="PF13302">
    <property type="entry name" value="Acetyltransf_3"/>
    <property type="match status" value="1"/>
</dbReference>
<dbReference type="InterPro" id="IPR000182">
    <property type="entry name" value="GNAT_dom"/>
</dbReference>
<protein>
    <recommendedName>
        <fullName evidence="1">N-acetyltransferase domain-containing protein</fullName>
    </recommendedName>
</protein>
<evidence type="ECO:0000313" key="3">
    <source>
        <dbReference type="Proteomes" id="UP000250369"/>
    </source>
</evidence>
<feature type="domain" description="N-acetyltransferase" evidence="1">
    <location>
        <begin position="8"/>
        <end position="52"/>
    </location>
</feature>
<sequence length="60" mass="7278">MIYVETSRLHLRDWEETDIEPFRRLNADEKVMTYFPKTLSTEETNMFYYSIVTEFNECGS</sequence>
<dbReference type="GO" id="GO:0016747">
    <property type="term" value="F:acyltransferase activity, transferring groups other than amino-acyl groups"/>
    <property type="evidence" value="ECO:0007669"/>
    <property type="project" value="InterPro"/>
</dbReference>
<dbReference type="SUPFAM" id="SSF55729">
    <property type="entry name" value="Acyl-CoA N-acyltransferases (Nat)"/>
    <property type="match status" value="1"/>
</dbReference>
<dbReference type="AlphaFoldDB" id="A0A329MYB0"/>
<evidence type="ECO:0000313" key="2">
    <source>
        <dbReference type="EMBL" id="RAV23263.1"/>
    </source>
</evidence>